<sequence length="532" mass="59338">MWSLGVTAIMVAVEFFEVGLTTLSKAAMRKGMSNFVFIVYSNALAILFLLSSSLIFYRKRTCPRLTFSIFCRMFLLGVLSCCVQSFMYFGIGYSSPTLASAMTDLTPAFTFILAILSRMEKLDFRLRSSLAKSIGTMVSIAGALMVTLYKGPPITFAASPHNLHHELHASVQSDWLIGGLLLVAACFCFALLLIVQTWIMKDYPAVLMQTLICCIIVTIQIASVSLVAEKDPNAWRLRPDIELIAIGYSALFGIAIRSVVHTWACNKKGPVYVSLFKPLGIVIALVMGVAFLGDTLYLGSPAQTLSGPRARAEEVPCRRRMLSCRVPKQPPQRDVNGMGPIGKQGVNSDQGKCIPPPSVNAPANTQSWLMRKDVWAVQTSIHATNRKLDGTADGMDTETSSCLTYKWRVRISQDGLHNKKEGKTRFWTEPRHCMVHRTQASGETNYLDVGKTRFWTEPRHCMVHRTQASGETNYLDVGKTRFWTEPRHCMVHRTQASGETNYLDVGKTRFWTEPRHCMVLGPKPQGKPTTWM</sequence>
<feature type="transmembrane region" description="Helical" evidence="6">
    <location>
        <begin position="35"/>
        <end position="57"/>
    </location>
</feature>
<protein>
    <recommendedName>
        <fullName evidence="7">EamA domain-containing protein</fullName>
    </recommendedName>
</protein>
<organism evidence="8 9">
    <name type="scientific">Quercus lobata</name>
    <name type="common">Valley oak</name>
    <dbReference type="NCBI Taxonomy" id="97700"/>
    <lineage>
        <taxon>Eukaryota</taxon>
        <taxon>Viridiplantae</taxon>
        <taxon>Streptophyta</taxon>
        <taxon>Embryophyta</taxon>
        <taxon>Tracheophyta</taxon>
        <taxon>Spermatophyta</taxon>
        <taxon>Magnoliopsida</taxon>
        <taxon>eudicotyledons</taxon>
        <taxon>Gunneridae</taxon>
        <taxon>Pentapetalae</taxon>
        <taxon>rosids</taxon>
        <taxon>fabids</taxon>
        <taxon>Fagales</taxon>
        <taxon>Fagaceae</taxon>
        <taxon>Quercus</taxon>
    </lineage>
</organism>
<dbReference type="PANTHER" id="PTHR31218">
    <property type="entry name" value="WAT1-RELATED PROTEIN"/>
    <property type="match status" value="1"/>
</dbReference>
<feature type="transmembrane region" description="Helical" evidence="6">
    <location>
        <begin position="206"/>
        <end position="228"/>
    </location>
</feature>
<evidence type="ECO:0000313" key="9">
    <source>
        <dbReference type="Proteomes" id="UP000594261"/>
    </source>
</evidence>
<dbReference type="Proteomes" id="UP000594261">
    <property type="component" value="Chromosome 3"/>
</dbReference>
<dbReference type="InterPro" id="IPR030184">
    <property type="entry name" value="WAT1-related"/>
</dbReference>
<evidence type="ECO:0000256" key="6">
    <source>
        <dbReference type="SAM" id="Phobius"/>
    </source>
</evidence>
<evidence type="ECO:0000256" key="5">
    <source>
        <dbReference type="ARBA" id="ARBA00023136"/>
    </source>
</evidence>
<evidence type="ECO:0000256" key="4">
    <source>
        <dbReference type="ARBA" id="ARBA00022989"/>
    </source>
</evidence>
<keyword evidence="9" id="KW-1185">Reference proteome</keyword>
<comment type="similarity">
    <text evidence="2">Belongs to the drug/metabolite transporter (DMT) superfamily. Plant drug/metabolite exporter (P-DME) (TC 2.A.7.4) family.</text>
</comment>
<dbReference type="SUPFAM" id="SSF103481">
    <property type="entry name" value="Multidrug resistance efflux transporter EmrE"/>
    <property type="match status" value="1"/>
</dbReference>
<feature type="transmembrane region" description="Helical" evidence="6">
    <location>
        <begin position="175"/>
        <end position="194"/>
    </location>
</feature>
<keyword evidence="4 6" id="KW-1133">Transmembrane helix</keyword>
<evidence type="ECO:0000256" key="3">
    <source>
        <dbReference type="ARBA" id="ARBA00022692"/>
    </source>
</evidence>
<reference evidence="8" key="2">
    <citation type="submission" date="2021-01" db="UniProtKB">
        <authorList>
            <consortium name="EnsemblPlants"/>
        </authorList>
    </citation>
    <scope>IDENTIFICATION</scope>
</reference>
<feature type="transmembrane region" description="Helical" evidence="6">
    <location>
        <begin position="129"/>
        <end position="149"/>
    </location>
</feature>
<evidence type="ECO:0000259" key="7">
    <source>
        <dbReference type="Pfam" id="PF00892"/>
    </source>
</evidence>
<dbReference type="InterPro" id="IPR037185">
    <property type="entry name" value="EmrE-like"/>
</dbReference>
<keyword evidence="3 6" id="KW-0812">Transmembrane</keyword>
<feature type="domain" description="EamA" evidence="7">
    <location>
        <begin position="10"/>
        <end position="147"/>
    </location>
</feature>
<proteinExistence type="inferred from homology"/>
<feature type="domain" description="EamA" evidence="7">
    <location>
        <begin position="177"/>
        <end position="298"/>
    </location>
</feature>
<evidence type="ECO:0000256" key="2">
    <source>
        <dbReference type="ARBA" id="ARBA00007635"/>
    </source>
</evidence>
<dbReference type="InParanoid" id="A0A7N2LAR5"/>
<dbReference type="Pfam" id="PF00892">
    <property type="entry name" value="EamA"/>
    <property type="match status" value="2"/>
</dbReference>
<comment type="subcellular location">
    <subcellularLocation>
        <location evidence="1">Membrane</location>
        <topology evidence="1">Multi-pass membrane protein</topology>
    </subcellularLocation>
</comment>
<feature type="transmembrane region" description="Helical" evidence="6">
    <location>
        <begin position="243"/>
        <end position="260"/>
    </location>
</feature>
<dbReference type="GO" id="GO:0022857">
    <property type="term" value="F:transmembrane transporter activity"/>
    <property type="evidence" value="ECO:0007669"/>
    <property type="project" value="InterPro"/>
</dbReference>
<feature type="transmembrane region" description="Helical" evidence="6">
    <location>
        <begin position="69"/>
        <end position="91"/>
    </location>
</feature>
<dbReference type="EMBL" id="LRBV02000003">
    <property type="status" value="NOT_ANNOTATED_CDS"/>
    <property type="molecule type" value="Genomic_DNA"/>
</dbReference>
<feature type="transmembrane region" description="Helical" evidence="6">
    <location>
        <begin position="272"/>
        <end position="293"/>
    </location>
</feature>
<dbReference type="InterPro" id="IPR000620">
    <property type="entry name" value="EamA_dom"/>
</dbReference>
<reference evidence="8 9" key="1">
    <citation type="journal article" date="2016" name="G3 (Bethesda)">
        <title>First Draft Assembly and Annotation of the Genome of a California Endemic Oak Quercus lobata Nee (Fagaceae).</title>
        <authorList>
            <person name="Sork V.L."/>
            <person name="Fitz-Gibbon S.T."/>
            <person name="Puiu D."/>
            <person name="Crepeau M."/>
            <person name="Gugger P.F."/>
            <person name="Sherman R."/>
            <person name="Stevens K."/>
            <person name="Langley C.H."/>
            <person name="Pellegrini M."/>
            <person name="Salzberg S.L."/>
        </authorList>
    </citation>
    <scope>NUCLEOTIDE SEQUENCE [LARGE SCALE GENOMIC DNA]</scope>
    <source>
        <strain evidence="8 9">cv. SW786</strain>
    </source>
</reference>
<keyword evidence="5 6" id="KW-0472">Membrane</keyword>
<evidence type="ECO:0000256" key="1">
    <source>
        <dbReference type="ARBA" id="ARBA00004141"/>
    </source>
</evidence>
<feature type="transmembrane region" description="Helical" evidence="6">
    <location>
        <begin position="97"/>
        <end position="117"/>
    </location>
</feature>
<dbReference type="GO" id="GO:0016020">
    <property type="term" value="C:membrane"/>
    <property type="evidence" value="ECO:0007669"/>
    <property type="project" value="UniProtKB-SubCell"/>
</dbReference>
<dbReference type="AlphaFoldDB" id="A0A7N2LAR5"/>
<accession>A0A7N2LAR5</accession>
<dbReference type="Gramene" id="QL03p062068:mrna">
    <property type="protein sequence ID" value="QL03p062068:mrna"/>
    <property type="gene ID" value="QL03p062068"/>
</dbReference>
<name>A0A7N2LAR5_QUELO</name>
<dbReference type="EnsemblPlants" id="QL03p062068:mrna">
    <property type="protein sequence ID" value="QL03p062068:mrna"/>
    <property type="gene ID" value="QL03p062068"/>
</dbReference>
<evidence type="ECO:0000313" key="8">
    <source>
        <dbReference type="EnsemblPlants" id="QL03p062068:mrna"/>
    </source>
</evidence>